<evidence type="ECO:0000313" key="4">
    <source>
        <dbReference type="EMBL" id="KAF8906054.1"/>
    </source>
</evidence>
<dbReference type="Proteomes" id="UP000724874">
    <property type="component" value="Unassembled WGS sequence"/>
</dbReference>
<evidence type="ECO:0000256" key="3">
    <source>
        <dbReference type="SAM" id="SignalP"/>
    </source>
</evidence>
<feature type="compositionally biased region" description="Low complexity" evidence="1">
    <location>
        <begin position="622"/>
        <end position="632"/>
    </location>
</feature>
<sequence>MLAVRSYERNDLCSAYMTLSFSLFLLFLSPSLVSATPIHPSELPDTLFSKRDGSGATSSSMSPKIWIPIVVAVIILFCLSVLTWTKTSWRRTFRLFSFSGATIAGAPMSSSSTAPRELTAEQLAGTINGANQSGDATRPVRRTRRPRRTPSQMSVTSLPPYNKEPGEEELVIFRGQDPEDVTTMPTAVAVTSIDEERDESVISHDNSQPSRYSPMPTSPHSMPLLHDDDTSGDLSLQNMSPHAEDMPRRDPDNSSHETSSLRRVDSNAPDNSSDPRGEAPSYSEAINQAESRQNLLSAETSNASPPLPVPSAGSPEQRTNRRSGFRTLLHRMSIVGHSRNDSSSSAFSSNISHGRESSASRASNHRPTTSGSGSLLTSSMFRTISRQRSTHTLNSSRLNSPSLISLNSISAPLTHTVTRTEFTYPKAGPTAEQLKVISSRETFARFGVPYGPDAVAFAASSSRQDLLPPPEFEAVASETSQRPATPGPSRLRSSSNVAHESDEHPTPLDSGSPVPSSGSNNGDDAQRSSSLSTARPSAPEGRSLPSALATAVPSIETPPSISTGHNVIPLAGPSSKAPESETNPEISSPVPTLSTSSNSKQPATEFGNLAVPPPSSYHDRTTSSSRSESRTSVLSYQSYATAAESLAPSTVMQSPNGTFFPGVYESEAESQPPTPRVGGQHALEPTDVTIVPDKRTTMLAAGGEISAR</sequence>
<feature type="region of interest" description="Disordered" evidence="1">
    <location>
        <begin position="658"/>
        <end position="684"/>
    </location>
</feature>
<feature type="compositionally biased region" description="Low complexity" evidence="1">
    <location>
        <begin position="510"/>
        <end position="522"/>
    </location>
</feature>
<comment type="caution">
    <text evidence="4">The sequence shown here is derived from an EMBL/GenBank/DDBJ whole genome shotgun (WGS) entry which is preliminary data.</text>
</comment>
<organism evidence="4 5">
    <name type="scientific">Gymnopilus junonius</name>
    <name type="common">Spectacular rustgill mushroom</name>
    <name type="synonym">Gymnopilus spectabilis subsp. junonius</name>
    <dbReference type="NCBI Taxonomy" id="109634"/>
    <lineage>
        <taxon>Eukaryota</taxon>
        <taxon>Fungi</taxon>
        <taxon>Dikarya</taxon>
        <taxon>Basidiomycota</taxon>
        <taxon>Agaricomycotina</taxon>
        <taxon>Agaricomycetes</taxon>
        <taxon>Agaricomycetidae</taxon>
        <taxon>Agaricales</taxon>
        <taxon>Agaricineae</taxon>
        <taxon>Hymenogastraceae</taxon>
        <taxon>Gymnopilus</taxon>
    </lineage>
</organism>
<feature type="transmembrane region" description="Helical" evidence="2">
    <location>
        <begin position="65"/>
        <end position="84"/>
    </location>
</feature>
<evidence type="ECO:0000256" key="2">
    <source>
        <dbReference type="SAM" id="Phobius"/>
    </source>
</evidence>
<keyword evidence="3" id="KW-0732">Signal</keyword>
<evidence type="ECO:0000313" key="5">
    <source>
        <dbReference type="Proteomes" id="UP000724874"/>
    </source>
</evidence>
<feature type="region of interest" description="Disordered" evidence="1">
    <location>
        <begin position="128"/>
        <end position="165"/>
    </location>
</feature>
<name>A0A9P5TRQ1_GYMJU</name>
<keyword evidence="5" id="KW-1185">Reference proteome</keyword>
<feature type="region of interest" description="Disordered" evidence="1">
    <location>
        <begin position="191"/>
        <end position="282"/>
    </location>
</feature>
<evidence type="ECO:0000256" key="1">
    <source>
        <dbReference type="SAM" id="MobiDB-lite"/>
    </source>
</evidence>
<protein>
    <recommendedName>
        <fullName evidence="6">Proteophosphoglycan ppg4</fullName>
    </recommendedName>
</protein>
<feature type="chain" id="PRO_5040168833" description="Proteophosphoglycan ppg4" evidence="3">
    <location>
        <begin position="36"/>
        <end position="708"/>
    </location>
</feature>
<feature type="region of interest" description="Disordered" evidence="1">
    <location>
        <begin position="336"/>
        <end position="376"/>
    </location>
</feature>
<feature type="compositionally biased region" description="Basic residues" evidence="1">
    <location>
        <begin position="139"/>
        <end position="148"/>
    </location>
</feature>
<evidence type="ECO:0008006" key="6">
    <source>
        <dbReference type="Google" id="ProtNLM"/>
    </source>
</evidence>
<proteinExistence type="predicted"/>
<gene>
    <name evidence="4" type="ORF">CPB84DRAFT_1844695</name>
</gene>
<accession>A0A9P5TRQ1</accession>
<dbReference type="AlphaFoldDB" id="A0A9P5TRQ1"/>
<feature type="region of interest" description="Disordered" evidence="1">
    <location>
        <begin position="473"/>
        <end position="634"/>
    </location>
</feature>
<feature type="region of interest" description="Disordered" evidence="1">
    <location>
        <begin position="296"/>
        <end position="320"/>
    </location>
</feature>
<feature type="signal peptide" evidence="3">
    <location>
        <begin position="1"/>
        <end position="35"/>
    </location>
</feature>
<feature type="compositionally biased region" description="Polar residues" evidence="1">
    <location>
        <begin position="580"/>
        <end position="602"/>
    </location>
</feature>
<feature type="compositionally biased region" description="Low complexity" evidence="1">
    <location>
        <begin position="341"/>
        <end position="352"/>
    </location>
</feature>
<dbReference type="OrthoDB" id="2804493at2759"/>
<keyword evidence="2" id="KW-0812">Transmembrane</keyword>
<keyword evidence="2" id="KW-0472">Membrane</keyword>
<reference evidence="4" key="1">
    <citation type="submission" date="2020-11" db="EMBL/GenBank/DDBJ databases">
        <authorList>
            <consortium name="DOE Joint Genome Institute"/>
            <person name="Ahrendt S."/>
            <person name="Riley R."/>
            <person name="Andreopoulos W."/>
            <person name="LaButti K."/>
            <person name="Pangilinan J."/>
            <person name="Ruiz-duenas F.J."/>
            <person name="Barrasa J.M."/>
            <person name="Sanchez-Garcia M."/>
            <person name="Camarero S."/>
            <person name="Miyauchi S."/>
            <person name="Serrano A."/>
            <person name="Linde D."/>
            <person name="Babiker R."/>
            <person name="Drula E."/>
            <person name="Ayuso-Fernandez I."/>
            <person name="Pacheco R."/>
            <person name="Padilla G."/>
            <person name="Ferreira P."/>
            <person name="Barriuso J."/>
            <person name="Kellner H."/>
            <person name="Castanera R."/>
            <person name="Alfaro M."/>
            <person name="Ramirez L."/>
            <person name="Pisabarro A.G."/>
            <person name="Kuo A."/>
            <person name="Tritt A."/>
            <person name="Lipzen A."/>
            <person name="He G."/>
            <person name="Yan M."/>
            <person name="Ng V."/>
            <person name="Cullen D."/>
            <person name="Martin F."/>
            <person name="Rosso M.-N."/>
            <person name="Henrissat B."/>
            <person name="Hibbett D."/>
            <person name="Martinez A.T."/>
            <person name="Grigoriev I.V."/>
        </authorList>
    </citation>
    <scope>NUCLEOTIDE SEQUENCE</scope>
    <source>
        <strain evidence="4">AH 44721</strain>
    </source>
</reference>
<dbReference type="EMBL" id="JADNYJ010000020">
    <property type="protein sequence ID" value="KAF8906054.1"/>
    <property type="molecule type" value="Genomic_DNA"/>
</dbReference>
<feature type="compositionally biased region" description="Basic and acidic residues" evidence="1">
    <location>
        <begin position="242"/>
        <end position="265"/>
    </location>
</feature>
<keyword evidence="2" id="KW-1133">Transmembrane helix</keyword>